<organism evidence="7 8">
    <name type="scientific">Rummeliibacillus stabekisii</name>
    <dbReference type="NCBI Taxonomy" id="241244"/>
    <lineage>
        <taxon>Bacteria</taxon>
        <taxon>Bacillati</taxon>
        <taxon>Bacillota</taxon>
        <taxon>Bacilli</taxon>
        <taxon>Bacillales</taxon>
        <taxon>Caryophanaceae</taxon>
        <taxon>Rummeliibacillus</taxon>
    </lineage>
</organism>
<dbReference type="Pfam" id="PF04464">
    <property type="entry name" value="Glyphos_transf"/>
    <property type="match status" value="1"/>
</dbReference>
<sequence>MENLKMGIGRTIQYKILALYRLIYRCCYLLACMGKPVKSNKVVIPLYRQDELEGNLKAVYEEMKKTHPELQFHIIKPNNKISVKLFKEINMIAEAKIILLDDYYLPVYLINPRKETDIVQLWHAAGAFKKFGYSTVNTKFGPSSSYLDVVPIHSHYTHVFVSSENMIPYYAEAFHMQRDRIYPVGVPRIDYFSDQAFVEKTRDQILKTLSEKQRGMVKILIAPTYRAGSSSKESDLDIVEELIKTAGHLDKDKLIVFVGHPYIDHSHFEALQKTSNIIVDGQFSTNDWMLVADAFITDYSSAIFEFALFHKPLAHYVPDLEAYTKNRGLYNDLHNISDGAILRSRSALIDWINSRHTGESYDTSRMIEYNFSQTSHIAKSIVEQLFK</sequence>
<dbReference type="PANTHER" id="PTHR37316:SF2">
    <property type="entry name" value="TEICHOIC ACID RIBITOL-PHOSPHATE POLYMERASE TARK"/>
    <property type="match status" value="1"/>
</dbReference>
<dbReference type="AlphaFoldDB" id="A0A143HI58"/>
<dbReference type="InterPro" id="IPR043149">
    <property type="entry name" value="TagF_N"/>
</dbReference>
<protein>
    <submittedName>
        <fullName evidence="7">Ribitolphosphotransferase</fullName>
    </submittedName>
</protein>
<dbReference type="GO" id="GO:0047355">
    <property type="term" value="F:CDP-glycerol glycerophosphotransferase activity"/>
    <property type="evidence" value="ECO:0007669"/>
    <property type="project" value="InterPro"/>
</dbReference>
<keyword evidence="8" id="KW-1185">Reference proteome</keyword>
<dbReference type="KEGG" id="rst:ATY39_16990"/>
<comment type="subcellular location">
    <subcellularLocation>
        <location evidence="1">Cell membrane</location>
        <topology evidence="1">Peripheral membrane protein</topology>
    </subcellularLocation>
</comment>
<reference evidence="8" key="2">
    <citation type="submission" date="2016-03" db="EMBL/GenBank/DDBJ databases">
        <authorList>
            <person name="Ploux O."/>
        </authorList>
    </citation>
    <scope>NUCLEOTIDE SEQUENCE [LARGE SCALE GENOMIC DNA]</scope>
    <source>
        <strain evidence="8">PP9</strain>
    </source>
</reference>
<dbReference type="SUPFAM" id="SSF53756">
    <property type="entry name" value="UDP-Glycosyltransferase/glycogen phosphorylase"/>
    <property type="match status" value="1"/>
</dbReference>
<dbReference type="InterPro" id="IPR051612">
    <property type="entry name" value="Teichoic_Acid_Biosynth"/>
</dbReference>
<evidence type="ECO:0000256" key="1">
    <source>
        <dbReference type="ARBA" id="ARBA00004202"/>
    </source>
</evidence>
<keyword evidence="6" id="KW-0472">Membrane</keyword>
<dbReference type="InterPro" id="IPR043148">
    <property type="entry name" value="TagF_C"/>
</dbReference>
<evidence type="ECO:0000313" key="8">
    <source>
        <dbReference type="Proteomes" id="UP000076021"/>
    </source>
</evidence>
<dbReference type="STRING" id="241244.ATY39_16990"/>
<dbReference type="GO" id="GO:0019350">
    <property type="term" value="P:teichoic acid biosynthetic process"/>
    <property type="evidence" value="ECO:0007669"/>
    <property type="project" value="UniProtKB-KW"/>
</dbReference>
<proteinExistence type="inferred from homology"/>
<keyword evidence="4 7" id="KW-0808">Transferase</keyword>
<dbReference type="EMBL" id="CP014806">
    <property type="protein sequence ID" value="AMX01160.1"/>
    <property type="molecule type" value="Genomic_DNA"/>
</dbReference>
<name>A0A143HI58_9BACL</name>
<evidence type="ECO:0000313" key="7">
    <source>
        <dbReference type="EMBL" id="AMX01160.1"/>
    </source>
</evidence>
<evidence type="ECO:0000256" key="2">
    <source>
        <dbReference type="ARBA" id="ARBA00010488"/>
    </source>
</evidence>
<dbReference type="PANTHER" id="PTHR37316">
    <property type="entry name" value="TEICHOIC ACID GLYCEROL-PHOSPHATE PRIMASE"/>
    <property type="match status" value="1"/>
</dbReference>
<evidence type="ECO:0000256" key="5">
    <source>
        <dbReference type="ARBA" id="ARBA00022944"/>
    </source>
</evidence>
<dbReference type="Gene3D" id="3.40.50.12580">
    <property type="match status" value="1"/>
</dbReference>
<dbReference type="GO" id="GO:0005886">
    <property type="term" value="C:plasma membrane"/>
    <property type="evidence" value="ECO:0007669"/>
    <property type="project" value="UniProtKB-SubCell"/>
</dbReference>
<reference evidence="7 8" key="1">
    <citation type="journal article" date="2016" name="Genome Announc.">
        <title>Whole-Genome Sequence of Rummeliibacillus stabekisii Strain PP9 Isolated from Antarctic Soil.</title>
        <authorList>
            <person name="da Mota F.F."/>
            <person name="Vollu R.E."/>
            <person name="Jurelevicius D."/>
            <person name="Seldin L."/>
        </authorList>
    </citation>
    <scope>NUCLEOTIDE SEQUENCE [LARGE SCALE GENOMIC DNA]</scope>
    <source>
        <strain evidence="7 8">PP9</strain>
    </source>
</reference>
<comment type="similarity">
    <text evidence="2">Belongs to the CDP-glycerol glycerophosphotransferase family.</text>
</comment>
<accession>A0A143HI58</accession>
<dbReference type="Gene3D" id="3.40.50.11820">
    <property type="match status" value="1"/>
</dbReference>
<dbReference type="OrthoDB" id="9811865at2"/>
<gene>
    <name evidence="7" type="ORF">ATY39_16990</name>
</gene>
<evidence type="ECO:0000256" key="4">
    <source>
        <dbReference type="ARBA" id="ARBA00022679"/>
    </source>
</evidence>
<evidence type="ECO:0000256" key="3">
    <source>
        <dbReference type="ARBA" id="ARBA00022475"/>
    </source>
</evidence>
<dbReference type="InterPro" id="IPR007554">
    <property type="entry name" value="Glycerophosphate_synth"/>
</dbReference>
<keyword evidence="5" id="KW-0777">Teichoic acid biosynthesis</keyword>
<keyword evidence="3" id="KW-1003">Cell membrane</keyword>
<dbReference type="Proteomes" id="UP000076021">
    <property type="component" value="Chromosome"/>
</dbReference>
<evidence type="ECO:0000256" key="6">
    <source>
        <dbReference type="ARBA" id="ARBA00023136"/>
    </source>
</evidence>